<dbReference type="SUPFAM" id="SSF51735">
    <property type="entry name" value="NAD(P)-binding Rossmann-fold domains"/>
    <property type="match status" value="1"/>
</dbReference>
<dbReference type="InterPro" id="IPR048423">
    <property type="entry name" value="DRL_cat"/>
</dbReference>
<evidence type="ECO:0000259" key="1">
    <source>
        <dbReference type="SMART" id="SM00858"/>
    </source>
</evidence>
<accession>A0ABQ0H1A5</accession>
<dbReference type="InterPro" id="IPR036291">
    <property type="entry name" value="NAD(P)-bd_dom_sf"/>
</dbReference>
<sequence>MNFHDYFAGATRPVEACIVGTGGFGRSFLAQGRHVFLMNVRIAVDIDSVTAAAALKSVGTEAIAECRSPEEASRAWAEGYAIAAGDLAHVLHLPFDVLVEATGHPEAGARHAELAIEAGKHVALVSKEVDSVVGPGLAALAARKGRVVTPVDGDQPSLLIGLVTWAEVLGFEIICAGKSSEYDFVFDPETRTLTSNGVTIDAADFGDLIDLGQRDVAELAAARARAAAKLPQRAVPDLCELAVVSHSVDLVPDRPELHCPIARISEVPTFFSTREDGGLLQGERRMDVFHCLRLLGEVSFAGGVFVVIRCLDAASWDLLAGKGHILSRNGATAMVYLPRHLLGLEAATSVLEAGLKGFSSGARHPRPRFDIVAIADADLEAGTLLSASGHHHAIENVSAALVPAGPLEAGRPAPFYLAANRRLLRPAKAGSAIRLGDLAMEDSRLLDLRRQQDALFFERAYEAGPVLGQDAV</sequence>
<evidence type="ECO:0000313" key="3">
    <source>
        <dbReference type="Proteomes" id="UP001628091"/>
    </source>
</evidence>
<dbReference type="Proteomes" id="UP001628091">
    <property type="component" value="Unassembled WGS sequence"/>
</dbReference>
<dbReference type="SMART" id="SM00858">
    <property type="entry name" value="SAF"/>
    <property type="match status" value="1"/>
</dbReference>
<dbReference type="Gene3D" id="3.40.50.720">
    <property type="entry name" value="NAD(P)-binding Rossmann-like Domain"/>
    <property type="match status" value="1"/>
</dbReference>
<name>A0ABQ0H1A5_9HYPH</name>
<proteinExistence type="predicted"/>
<dbReference type="PANTHER" id="PTHR37850:SF3">
    <property type="entry name" value="BLR7815 PROTEIN"/>
    <property type="match status" value="1"/>
</dbReference>
<protein>
    <submittedName>
        <fullName evidence="2">NAD-binding homoserine dehydrogenase</fullName>
    </submittedName>
</protein>
<dbReference type="PANTHER" id="PTHR37850">
    <property type="entry name" value="STRU PROTEIN"/>
    <property type="match status" value="1"/>
</dbReference>
<evidence type="ECO:0000313" key="2">
    <source>
        <dbReference type="EMBL" id="GAB1582684.1"/>
    </source>
</evidence>
<keyword evidence="3" id="KW-1185">Reference proteome</keyword>
<dbReference type="Pfam" id="PF21135">
    <property type="entry name" value="DRL_cat"/>
    <property type="match status" value="1"/>
</dbReference>
<organism evidence="2 3">
    <name type="scientific">Phyllobacterium phragmitis</name>
    <dbReference type="NCBI Taxonomy" id="2670329"/>
    <lineage>
        <taxon>Bacteria</taxon>
        <taxon>Pseudomonadati</taxon>
        <taxon>Pseudomonadota</taxon>
        <taxon>Alphaproteobacteria</taxon>
        <taxon>Hyphomicrobiales</taxon>
        <taxon>Phyllobacteriaceae</taxon>
        <taxon>Phyllobacterium</taxon>
    </lineage>
</organism>
<feature type="domain" description="SAF" evidence="1">
    <location>
        <begin position="370"/>
        <end position="439"/>
    </location>
</feature>
<reference evidence="2 3" key="1">
    <citation type="submission" date="2024-10" db="EMBL/GenBank/DDBJ databases">
        <title>Isolation, draft genome sequencing and identification of Phyllobacterium sp. NSA23, isolated from leaf soil.</title>
        <authorList>
            <person name="Akita H."/>
        </authorList>
    </citation>
    <scope>NUCLEOTIDE SEQUENCE [LARGE SCALE GENOMIC DNA]</scope>
    <source>
        <strain evidence="2 3">NSA23</strain>
    </source>
</reference>
<dbReference type="InterPro" id="IPR013974">
    <property type="entry name" value="SAF"/>
</dbReference>
<dbReference type="RefSeq" id="WP_407865256.1">
    <property type="nucleotide sequence ID" value="NZ_BAAFZP010000001.1"/>
</dbReference>
<gene>
    <name evidence="2" type="ORF">PPNSA23_26270</name>
</gene>
<dbReference type="EMBL" id="BAAFZP010000001">
    <property type="protein sequence ID" value="GAB1582684.1"/>
    <property type="molecule type" value="Genomic_DNA"/>
</dbReference>
<comment type="caution">
    <text evidence="2">The sequence shown here is derived from an EMBL/GenBank/DDBJ whole genome shotgun (WGS) entry which is preliminary data.</text>
</comment>